<keyword evidence="9" id="KW-1133">Transmembrane helix</keyword>
<evidence type="ECO:0000256" key="2">
    <source>
        <dbReference type="ARBA" id="ARBA00012438"/>
    </source>
</evidence>
<dbReference type="STRING" id="1333662.LPB303_07335"/>
<dbReference type="PRINTS" id="PR00344">
    <property type="entry name" value="BCTRLSENSOR"/>
</dbReference>
<dbReference type="Gene3D" id="1.10.287.130">
    <property type="match status" value="1"/>
</dbReference>
<feature type="transmembrane region" description="Helical" evidence="9">
    <location>
        <begin position="142"/>
        <end position="164"/>
    </location>
</feature>
<dbReference type="Proteomes" id="UP000076923">
    <property type="component" value="Unassembled WGS sequence"/>
</dbReference>
<dbReference type="Pfam" id="PF02518">
    <property type="entry name" value="HATPase_c"/>
    <property type="match status" value="1"/>
</dbReference>
<evidence type="ECO:0000256" key="3">
    <source>
        <dbReference type="ARBA" id="ARBA00022553"/>
    </source>
</evidence>
<keyword evidence="9" id="KW-0472">Membrane</keyword>
<evidence type="ECO:0000256" key="4">
    <source>
        <dbReference type="ARBA" id="ARBA00022679"/>
    </source>
</evidence>
<evidence type="ECO:0000256" key="1">
    <source>
        <dbReference type="ARBA" id="ARBA00000085"/>
    </source>
</evidence>
<comment type="catalytic activity">
    <reaction evidence="1">
        <text>ATP + protein L-histidine = ADP + protein N-phospho-L-histidine.</text>
        <dbReference type="EC" id="2.7.13.3"/>
    </reaction>
</comment>
<dbReference type="GO" id="GO:0000155">
    <property type="term" value="F:phosphorelay sensor kinase activity"/>
    <property type="evidence" value="ECO:0007669"/>
    <property type="project" value="InterPro"/>
</dbReference>
<keyword evidence="9" id="KW-0812">Transmembrane</keyword>
<dbReference type="InterPro" id="IPR036890">
    <property type="entry name" value="HATPase_C_sf"/>
</dbReference>
<dbReference type="AlphaFoldDB" id="A0A176TD30"/>
<dbReference type="SUPFAM" id="SSF47384">
    <property type="entry name" value="Homodimeric domain of signal transducing histidine kinase"/>
    <property type="match status" value="1"/>
</dbReference>
<feature type="transmembrane region" description="Helical" evidence="9">
    <location>
        <begin position="12"/>
        <end position="33"/>
    </location>
</feature>
<name>A0A176TD30_9FLAO</name>
<evidence type="ECO:0000259" key="10">
    <source>
        <dbReference type="PROSITE" id="PS50109"/>
    </source>
</evidence>
<dbReference type="InterPro" id="IPR004358">
    <property type="entry name" value="Sig_transdc_His_kin-like_C"/>
</dbReference>
<dbReference type="OrthoDB" id="9815750at2"/>
<dbReference type="CDD" id="cd00082">
    <property type="entry name" value="HisKA"/>
    <property type="match status" value="1"/>
</dbReference>
<feature type="domain" description="Histidine kinase" evidence="10">
    <location>
        <begin position="182"/>
        <end position="383"/>
    </location>
</feature>
<dbReference type="EC" id="2.7.13.3" evidence="2"/>
<dbReference type="SUPFAM" id="SSF55874">
    <property type="entry name" value="ATPase domain of HSP90 chaperone/DNA topoisomerase II/histidine kinase"/>
    <property type="match status" value="1"/>
</dbReference>
<evidence type="ECO:0000313" key="11">
    <source>
        <dbReference type="EMBL" id="OAD45551.1"/>
    </source>
</evidence>
<gene>
    <name evidence="11" type="ORF">LPB303_07335</name>
</gene>
<dbReference type="PROSITE" id="PS50109">
    <property type="entry name" value="HIS_KIN"/>
    <property type="match status" value="1"/>
</dbReference>
<dbReference type="GO" id="GO:0005524">
    <property type="term" value="F:ATP binding"/>
    <property type="evidence" value="ECO:0007669"/>
    <property type="project" value="UniProtKB-KW"/>
</dbReference>
<keyword evidence="8" id="KW-0902">Two-component regulatory system</keyword>
<dbReference type="PANTHER" id="PTHR43065">
    <property type="entry name" value="SENSOR HISTIDINE KINASE"/>
    <property type="match status" value="1"/>
</dbReference>
<feature type="transmembrane region" description="Helical" evidence="9">
    <location>
        <begin position="184"/>
        <end position="201"/>
    </location>
</feature>
<dbReference type="InterPro" id="IPR036097">
    <property type="entry name" value="HisK_dim/P_sf"/>
</dbReference>
<proteinExistence type="predicted"/>
<evidence type="ECO:0000256" key="9">
    <source>
        <dbReference type="SAM" id="Phobius"/>
    </source>
</evidence>
<dbReference type="InterPro" id="IPR003594">
    <property type="entry name" value="HATPase_dom"/>
</dbReference>
<sequence length="383" mass="43915">MKIFSNTLLFKRITILVSFIIVSLILWNTYTFFQKFKHEERIKMEILATAQKEIASDTNLDANVDLPLKIIENNSNIPMILVNDKGEIEYFQNLDSVKASNPKYLEKQLIEMKAENEPIEVSYKGKNKQFIYYRNSDLLNRLTYYPIALILILFLFLSVIYMFYNSNKVAETNQLWTGMAKETAHQIGTPLSSLLGWIAILKMEKVDDKYVAEIEKDVSRLNTIANRFSKIGSTPELEKENVVAVTKQAFDYLESRSSKQISFSFSTTDAEIYTNLNTELFGWVIENLIKNAIDAMLGKGQLQLTIENTAKKVKITITDTGKGMPKKLFKQIFKPGFTTKKRGWGLGLSLSKRIVADYHKGKIFVQKSEIEKGTTFEILLDKV</sequence>
<keyword evidence="12" id="KW-1185">Reference proteome</keyword>
<evidence type="ECO:0000256" key="8">
    <source>
        <dbReference type="ARBA" id="ARBA00023012"/>
    </source>
</evidence>
<dbReference type="Gene3D" id="3.30.565.10">
    <property type="entry name" value="Histidine kinase-like ATPase, C-terminal domain"/>
    <property type="match status" value="1"/>
</dbReference>
<keyword evidence="6 11" id="KW-0418">Kinase</keyword>
<organism evidence="11 12">
    <name type="scientific">Polaribacter atrinae</name>
    <dbReference type="NCBI Taxonomy" id="1333662"/>
    <lineage>
        <taxon>Bacteria</taxon>
        <taxon>Pseudomonadati</taxon>
        <taxon>Bacteroidota</taxon>
        <taxon>Flavobacteriia</taxon>
        <taxon>Flavobacteriales</taxon>
        <taxon>Flavobacteriaceae</taxon>
    </lineage>
</organism>
<accession>A0A176TD30</accession>
<evidence type="ECO:0000256" key="7">
    <source>
        <dbReference type="ARBA" id="ARBA00022840"/>
    </source>
</evidence>
<dbReference type="RefSeq" id="WP_068449318.1">
    <property type="nucleotide sequence ID" value="NZ_CP150660.1"/>
</dbReference>
<keyword evidence="7" id="KW-0067">ATP-binding</keyword>
<evidence type="ECO:0000313" key="12">
    <source>
        <dbReference type="Proteomes" id="UP000076923"/>
    </source>
</evidence>
<keyword evidence="4" id="KW-0808">Transferase</keyword>
<comment type="caution">
    <text evidence="11">The sequence shown here is derived from an EMBL/GenBank/DDBJ whole genome shotgun (WGS) entry which is preliminary data.</text>
</comment>
<reference evidence="11 12" key="1">
    <citation type="submission" date="2016-02" db="EMBL/GenBank/DDBJ databases">
        <title>Draft genome sequence of Polaribacter atrinae KACC17473.</title>
        <authorList>
            <person name="Shin S.-K."/>
            <person name="Yi H."/>
        </authorList>
    </citation>
    <scope>NUCLEOTIDE SEQUENCE [LARGE SCALE GENOMIC DNA]</scope>
    <source>
        <strain evidence="11 12">KACC 17473</strain>
    </source>
</reference>
<evidence type="ECO:0000256" key="5">
    <source>
        <dbReference type="ARBA" id="ARBA00022741"/>
    </source>
</evidence>
<dbReference type="SMART" id="SM00387">
    <property type="entry name" value="HATPase_c"/>
    <property type="match status" value="1"/>
</dbReference>
<dbReference type="InterPro" id="IPR003661">
    <property type="entry name" value="HisK_dim/P_dom"/>
</dbReference>
<keyword evidence="5" id="KW-0547">Nucleotide-binding</keyword>
<dbReference type="CDD" id="cd00075">
    <property type="entry name" value="HATPase"/>
    <property type="match status" value="1"/>
</dbReference>
<dbReference type="PANTHER" id="PTHR43065:SF46">
    <property type="entry name" value="C4-DICARBOXYLATE TRANSPORT SENSOR PROTEIN DCTB"/>
    <property type="match status" value="1"/>
</dbReference>
<evidence type="ECO:0000256" key="6">
    <source>
        <dbReference type="ARBA" id="ARBA00022777"/>
    </source>
</evidence>
<protein>
    <recommendedName>
        <fullName evidence="2">histidine kinase</fullName>
        <ecNumber evidence="2">2.7.13.3</ecNumber>
    </recommendedName>
</protein>
<dbReference type="EMBL" id="LVWE01000028">
    <property type="protein sequence ID" value="OAD45551.1"/>
    <property type="molecule type" value="Genomic_DNA"/>
</dbReference>
<dbReference type="InterPro" id="IPR005467">
    <property type="entry name" value="His_kinase_dom"/>
</dbReference>
<keyword evidence="3" id="KW-0597">Phosphoprotein</keyword>